<gene>
    <name evidence="3" type="ORF">DFR41_11290</name>
</gene>
<dbReference type="Proteomes" id="UP000255265">
    <property type="component" value="Unassembled WGS sequence"/>
</dbReference>
<accession>A0A370F6Q0</accession>
<keyword evidence="2" id="KW-0732">Signal</keyword>
<dbReference type="Gene3D" id="3.40.190.10">
    <property type="entry name" value="Periplasmic binding protein-like II"/>
    <property type="match status" value="1"/>
</dbReference>
<comment type="similarity">
    <text evidence="1">Belongs to the UPF0065 (bug) family.</text>
</comment>
<evidence type="ECO:0000256" key="2">
    <source>
        <dbReference type="SAM" id="SignalP"/>
    </source>
</evidence>
<reference evidence="3 4" key="1">
    <citation type="submission" date="2018-07" db="EMBL/GenBank/DDBJ databases">
        <title>Genomic Encyclopedia of Type Strains, Phase IV (KMG-IV): sequencing the most valuable type-strain genomes for metagenomic binning, comparative biology and taxonomic classification.</title>
        <authorList>
            <person name="Goeker M."/>
        </authorList>
    </citation>
    <scope>NUCLEOTIDE SEQUENCE [LARGE SCALE GENOMIC DNA]</scope>
    <source>
        <strain evidence="3 4">DSM 21352</strain>
    </source>
</reference>
<dbReference type="InterPro" id="IPR042100">
    <property type="entry name" value="Bug_dom1"/>
</dbReference>
<protein>
    <submittedName>
        <fullName evidence="3">Tripartite-type tricarboxylate transporter receptor subunit TctC</fullName>
    </submittedName>
</protein>
<evidence type="ECO:0000313" key="3">
    <source>
        <dbReference type="EMBL" id="RDI19583.1"/>
    </source>
</evidence>
<feature type="chain" id="PRO_5016737976" evidence="2">
    <location>
        <begin position="26"/>
        <end position="322"/>
    </location>
</feature>
<comment type="caution">
    <text evidence="3">The sequence shown here is derived from an EMBL/GenBank/DDBJ whole genome shotgun (WGS) entry which is preliminary data.</text>
</comment>
<dbReference type="PIRSF" id="PIRSF017082">
    <property type="entry name" value="YflP"/>
    <property type="match status" value="1"/>
</dbReference>
<dbReference type="AlphaFoldDB" id="A0A370F6Q0"/>
<evidence type="ECO:0000256" key="1">
    <source>
        <dbReference type="ARBA" id="ARBA00006987"/>
    </source>
</evidence>
<sequence length="322" mass="34264">MLQRRRFLHGALGAATLAAAAPVMAQGWPNRVVRVIIPFPPGGTLDTVGRMLAQKLGEQMGQTFLVENRPGGNGAIGAEVVAKAGNDGYTLLFNASTFTTAPMTMKSVRYDVVRDFAPVALVAKAPLSVAVNKNLPITDVRSLMAYAKSNPGKMTFAVGSIGSAGHLATELLRRAGNLDYLIVPYKGTAPAFQDLIGGQIDGFIDPILGSLQYHKSGMLRVVAVTSAQRAASLPDVPTVAETLPGYEFYSWYGLWAPAGTPADITRRLNAETNKALSGEMKTLLGSQGLLLTPGTAEEFAAFQQADMERSRKIITEGNIRVD</sequence>
<dbReference type="InterPro" id="IPR006311">
    <property type="entry name" value="TAT_signal"/>
</dbReference>
<proteinExistence type="inferred from homology"/>
<keyword evidence="3" id="KW-0675">Receptor</keyword>
<keyword evidence="4" id="KW-1185">Reference proteome</keyword>
<evidence type="ECO:0000313" key="4">
    <source>
        <dbReference type="Proteomes" id="UP000255265"/>
    </source>
</evidence>
<dbReference type="CDD" id="cd07012">
    <property type="entry name" value="PBP2_Bug_TTT"/>
    <property type="match status" value="1"/>
</dbReference>
<dbReference type="InterPro" id="IPR005064">
    <property type="entry name" value="BUG"/>
</dbReference>
<feature type="signal peptide" evidence="2">
    <location>
        <begin position="1"/>
        <end position="25"/>
    </location>
</feature>
<dbReference type="Gene3D" id="3.40.190.150">
    <property type="entry name" value="Bordetella uptake gene, domain 1"/>
    <property type="match status" value="1"/>
</dbReference>
<name>A0A370F6Q0_9BURK</name>
<dbReference type="STRING" id="433924.NS331_23630"/>
<organism evidence="3 4">
    <name type="scientific">Pseudacidovorax intermedius</name>
    <dbReference type="NCBI Taxonomy" id="433924"/>
    <lineage>
        <taxon>Bacteria</taxon>
        <taxon>Pseudomonadati</taxon>
        <taxon>Pseudomonadota</taxon>
        <taxon>Betaproteobacteria</taxon>
        <taxon>Burkholderiales</taxon>
        <taxon>Comamonadaceae</taxon>
        <taxon>Pseudacidovorax</taxon>
    </lineage>
</organism>
<dbReference type="SUPFAM" id="SSF53850">
    <property type="entry name" value="Periplasmic binding protein-like II"/>
    <property type="match status" value="1"/>
</dbReference>
<dbReference type="PANTHER" id="PTHR42928">
    <property type="entry name" value="TRICARBOXYLATE-BINDING PROTEIN"/>
    <property type="match status" value="1"/>
</dbReference>
<dbReference type="Pfam" id="PF03401">
    <property type="entry name" value="TctC"/>
    <property type="match status" value="1"/>
</dbReference>
<dbReference type="PROSITE" id="PS51318">
    <property type="entry name" value="TAT"/>
    <property type="match status" value="1"/>
</dbReference>
<dbReference type="EMBL" id="QQAV01000012">
    <property type="protein sequence ID" value="RDI19583.1"/>
    <property type="molecule type" value="Genomic_DNA"/>
</dbReference>
<dbReference type="PANTHER" id="PTHR42928:SF5">
    <property type="entry name" value="BLR1237 PROTEIN"/>
    <property type="match status" value="1"/>
</dbReference>